<feature type="domain" description="CFA20" evidence="2">
    <location>
        <begin position="1"/>
        <end position="173"/>
    </location>
</feature>
<feature type="region of interest" description="Disordered" evidence="1">
    <location>
        <begin position="441"/>
        <end position="528"/>
    </location>
</feature>
<name>A0A8D2M240_ZONAL</name>
<feature type="compositionally biased region" description="Polar residues" evidence="1">
    <location>
        <begin position="765"/>
        <end position="784"/>
    </location>
</feature>
<evidence type="ECO:0000256" key="1">
    <source>
        <dbReference type="SAM" id="MobiDB-lite"/>
    </source>
</evidence>
<feature type="region of interest" description="Disordered" evidence="1">
    <location>
        <begin position="291"/>
        <end position="336"/>
    </location>
</feature>
<accession>A0A8D2M240</accession>
<reference evidence="3" key="1">
    <citation type="submission" date="2025-05" db="UniProtKB">
        <authorList>
            <consortium name="Ensembl"/>
        </authorList>
    </citation>
    <scope>IDENTIFICATION</scope>
</reference>
<dbReference type="InterPro" id="IPR040441">
    <property type="entry name" value="CFA20/CFAP20DC"/>
</dbReference>
<gene>
    <name evidence="3" type="primary">CFAP20DC</name>
</gene>
<feature type="compositionally biased region" description="Polar residues" evidence="1">
    <location>
        <begin position="725"/>
        <end position="737"/>
    </location>
</feature>
<feature type="compositionally biased region" description="Polar residues" evidence="1">
    <location>
        <begin position="795"/>
        <end position="806"/>
    </location>
</feature>
<feature type="compositionally biased region" description="Polar residues" evidence="1">
    <location>
        <begin position="746"/>
        <end position="757"/>
    </location>
</feature>
<evidence type="ECO:0000313" key="4">
    <source>
        <dbReference type="Proteomes" id="UP000694413"/>
    </source>
</evidence>
<dbReference type="PANTHER" id="PTHR12458">
    <property type="entry name" value="ORF PROTEIN"/>
    <property type="match status" value="1"/>
</dbReference>
<feature type="compositionally biased region" description="Polar residues" evidence="1">
    <location>
        <begin position="327"/>
        <end position="336"/>
    </location>
</feature>
<dbReference type="Ensembl" id="ENSZALT00000003562.1">
    <property type="protein sequence ID" value="ENSZALP00000001979.1"/>
    <property type="gene ID" value="ENSZALG00000002308.1"/>
</dbReference>
<dbReference type="Ensembl" id="ENSZALT00000003554.1">
    <property type="protein sequence ID" value="ENSZALP00000001971.1"/>
    <property type="gene ID" value="ENSZALG00000002308.1"/>
</dbReference>
<feature type="region of interest" description="Disordered" evidence="1">
    <location>
        <begin position="725"/>
        <end position="806"/>
    </location>
</feature>
<evidence type="ECO:0000259" key="2">
    <source>
        <dbReference type="Pfam" id="PF05018"/>
    </source>
</evidence>
<feature type="compositionally biased region" description="Basic and acidic residues" evidence="1">
    <location>
        <begin position="499"/>
        <end position="518"/>
    </location>
</feature>
<dbReference type="Pfam" id="PF05018">
    <property type="entry name" value="CFA20_dom"/>
    <property type="match status" value="1"/>
</dbReference>
<sequence>MFRNHYQGGKFVEIFSAQGNNPGAKWKIFGNPSAISKEYDKELKGFVFVLEGNSLINKMKLPRETKQTLGLVQQYLTLQIFVPLGKDFATELLITDFDNIKRRLYLSTVHKELSVTPLHAKIPLFMIKRKIWCNMCIDLVTFTYEIFRGALFQSLDGITISANCKLRKVFTLKFKPPVTAEEDGTSIVTPGPYEVSDDIPPTCQLNSDVPQVTQLLDLNEIHKPKTKCREKALQETGILGNRGQGNTCNGKTQDVSHIAFGSKILGPPPSSNRRTDAKVPGKVTKTLGSKTSCQLQNSGTPTETIPENERLESPLWPCNDTLDQGGKRSTLQTPANEYQNNPEIQTLTTPVSGEADFQLTSPQVPSPDKDSHIRLSPKNAAKATWEITNDTWVFPERFTESIQLDSKEHFEATASSACCDLHLEATASSACCDLDLPSAQNASVEPPGRETADHQRSKKEVFTFSSRPRSPPYGTSPNISPESSISPLELEPDGNGEQEQTKTEDSFEQTKTEDRFEGADSSEEGDNSELIQSAENIENSHSRQGTPDSAVFKEMPLNKMSQGNEYWKNKEHSKYNFEEAVLSKPQSSTMTKTESISFQRSLKPILSLSPIQSKSKSFRVIRNVSEETERYEGFSDQFERSVSKTSLKKVSNGNSCLTAQTFEYDRKKYQSNRLSSSELQMLASTKRQQNEELWDAGISHGLGATLINCCNVTLSMSSDDDTATWNSGFSPPVSQQHHYQKEMSPLSHSSPRDSLNVFSPPVIPGSQQLEENTKSSTKQTSRYSKNPAVLKGSFLQETGENNKAIP</sequence>
<dbReference type="AlphaFoldDB" id="A0A8D2M240"/>
<feature type="compositionally biased region" description="Low complexity" evidence="1">
    <location>
        <begin position="476"/>
        <end position="489"/>
    </location>
</feature>
<dbReference type="Proteomes" id="UP000694413">
    <property type="component" value="Unassembled WGS sequence"/>
</dbReference>
<keyword evidence="4" id="KW-1185">Reference proteome</keyword>
<dbReference type="Ensembl" id="ENSZALT00000003556.1">
    <property type="protein sequence ID" value="ENSZALP00000001973.1"/>
    <property type="gene ID" value="ENSZALG00000002308.1"/>
</dbReference>
<feature type="compositionally biased region" description="Polar residues" evidence="1">
    <location>
        <begin position="291"/>
        <end position="305"/>
    </location>
</feature>
<protein>
    <submittedName>
        <fullName evidence="3">CFAP20 domain containing</fullName>
    </submittedName>
</protein>
<evidence type="ECO:0000313" key="3">
    <source>
        <dbReference type="Ensembl" id="ENSZALP00000001973.1"/>
    </source>
</evidence>
<dbReference type="InterPro" id="IPR007714">
    <property type="entry name" value="CFA20_dom"/>
</dbReference>
<dbReference type="OrthoDB" id="10261083at2759"/>
<proteinExistence type="predicted"/>
<feature type="compositionally biased region" description="Basic and acidic residues" evidence="1">
    <location>
        <begin position="447"/>
        <end position="461"/>
    </location>
</feature>
<organism evidence="3 4">
    <name type="scientific">Zonotrichia albicollis</name>
    <name type="common">White-throated sparrow</name>
    <name type="synonym">Fringilla albicollis</name>
    <dbReference type="NCBI Taxonomy" id="44394"/>
    <lineage>
        <taxon>Eukaryota</taxon>
        <taxon>Metazoa</taxon>
        <taxon>Chordata</taxon>
        <taxon>Craniata</taxon>
        <taxon>Vertebrata</taxon>
        <taxon>Euteleostomi</taxon>
        <taxon>Archelosauria</taxon>
        <taxon>Archosauria</taxon>
        <taxon>Dinosauria</taxon>
        <taxon>Saurischia</taxon>
        <taxon>Theropoda</taxon>
        <taxon>Coelurosauria</taxon>
        <taxon>Aves</taxon>
        <taxon>Neognathae</taxon>
        <taxon>Neoaves</taxon>
        <taxon>Telluraves</taxon>
        <taxon>Australaves</taxon>
        <taxon>Passeriformes</taxon>
        <taxon>Passerellidae</taxon>
        <taxon>Zonotrichia</taxon>
    </lineage>
</organism>